<protein>
    <submittedName>
        <fullName evidence="1">Uncharacterized protein</fullName>
    </submittedName>
</protein>
<dbReference type="Proteomes" id="UP000674425">
    <property type="component" value="Unassembled WGS sequence"/>
</dbReference>
<organism evidence="1 2">
    <name type="scientific">Paraburkholderia aspalathi</name>
    <dbReference type="NCBI Taxonomy" id="1324617"/>
    <lineage>
        <taxon>Bacteria</taxon>
        <taxon>Pseudomonadati</taxon>
        <taxon>Pseudomonadota</taxon>
        <taxon>Betaproteobacteria</taxon>
        <taxon>Burkholderiales</taxon>
        <taxon>Burkholderiaceae</taxon>
        <taxon>Paraburkholderia</taxon>
    </lineage>
</organism>
<dbReference type="RefSeq" id="WP_200622203.1">
    <property type="nucleotide sequence ID" value="NZ_CAJNAU010000126.1"/>
</dbReference>
<evidence type="ECO:0000313" key="2">
    <source>
        <dbReference type="Proteomes" id="UP000674425"/>
    </source>
</evidence>
<dbReference type="EMBL" id="CAJNAU010000126">
    <property type="protein sequence ID" value="CAE6852619.1"/>
    <property type="molecule type" value="Genomic_DNA"/>
</dbReference>
<name>A0ABM8T3K0_9BURK</name>
<comment type="caution">
    <text evidence="1">The sequence shown here is derived from an EMBL/GenBank/DDBJ whole genome shotgun (WGS) entry which is preliminary data.</text>
</comment>
<keyword evidence="2" id="KW-1185">Reference proteome</keyword>
<gene>
    <name evidence="1" type="ORF">R69658_07234</name>
</gene>
<proteinExistence type="predicted"/>
<reference evidence="1 2" key="1">
    <citation type="submission" date="2021-02" db="EMBL/GenBank/DDBJ databases">
        <authorList>
            <person name="Vanwijnsberghe S."/>
        </authorList>
    </citation>
    <scope>NUCLEOTIDE SEQUENCE [LARGE SCALE GENOMIC DNA]</scope>
    <source>
        <strain evidence="1 2">R-69658</strain>
    </source>
</reference>
<sequence length="103" mass="11965">MPEWLFASIPYSLLYSVGKDIHGYLKWEVKDKLVDREWLEKSGFHAQCVAEGVELGWVNAERVASKKLDGWAVLYELDKPNRIRYRLVRKGEEVPTLMGKQKA</sequence>
<evidence type="ECO:0000313" key="1">
    <source>
        <dbReference type="EMBL" id="CAE6852619.1"/>
    </source>
</evidence>
<accession>A0ABM8T3K0</accession>